<dbReference type="GO" id="GO:0061723">
    <property type="term" value="P:glycophagy"/>
    <property type="evidence" value="ECO:0007669"/>
    <property type="project" value="TreeGrafter"/>
</dbReference>
<dbReference type="OrthoDB" id="447953at2759"/>
<feature type="coiled-coil region" evidence="3">
    <location>
        <begin position="427"/>
        <end position="468"/>
    </location>
</feature>
<evidence type="ECO:0000313" key="6">
    <source>
        <dbReference type="EMBL" id="PIK48470.1"/>
    </source>
</evidence>
<dbReference type="Proteomes" id="UP000230750">
    <property type="component" value="Unassembled WGS sequence"/>
</dbReference>
<dbReference type="InterPro" id="IPR019460">
    <property type="entry name" value="Atg11_C"/>
</dbReference>
<evidence type="ECO:0000259" key="5">
    <source>
        <dbReference type="Pfam" id="PF10377"/>
    </source>
</evidence>
<feature type="region of interest" description="Disordered" evidence="4">
    <location>
        <begin position="269"/>
        <end position="383"/>
    </location>
</feature>
<evidence type="ECO:0000256" key="2">
    <source>
        <dbReference type="ARBA" id="ARBA00023054"/>
    </source>
</evidence>
<name>A0A2G8KKI6_STIJA</name>
<protein>
    <submittedName>
        <fullName evidence="6">Putative RB1-inducible coiled-coil protein 1-like</fullName>
    </submittedName>
</protein>
<evidence type="ECO:0000256" key="4">
    <source>
        <dbReference type="SAM" id="MobiDB-lite"/>
    </source>
</evidence>
<dbReference type="PANTHER" id="PTHR13222">
    <property type="entry name" value="RB1-INDUCIBLE COILED-COIL"/>
    <property type="match status" value="1"/>
</dbReference>
<dbReference type="GO" id="GO:0034727">
    <property type="term" value="P:piecemeal microautophagy of the nucleus"/>
    <property type="evidence" value="ECO:0007669"/>
    <property type="project" value="TreeGrafter"/>
</dbReference>
<dbReference type="EMBL" id="MRZV01000521">
    <property type="protein sequence ID" value="PIK48470.1"/>
    <property type="molecule type" value="Genomic_DNA"/>
</dbReference>
<dbReference type="STRING" id="307972.A0A2G8KKI6"/>
<feature type="coiled-coil region" evidence="3">
    <location>
        <begin position="574"/>
        <end position="760"/>
    </location>
</feature>
<dbReference type="GO" id="GO:0034045">
    <property type="term" value="C:phagophore assembly site membrane"/>
    <property type="evidence" value="ECO:0007669"/>
    <property type="project" value="TreeGrafter"/>
</dbReference>
<dbReference type="InterPro" id="IPR040040">
    <property type="entry name" value="ATG11"/>
</dbReference>
<dbReference type="GO" id="GO:0060090">
    <property type="term" value="F:molecular adaptor activity"/>
    <property type="evidence" value="ECO:0007669"/>
    <property type="project" value="TreeGrafter"/>
</dbReference>
<keyword evidence="1" id="KW-0072">Autophagy</keyword>
<dbReference type="GO" id="GO:0061709">
    <property type="term" value="P:reticulophagy"/>
    <property type="evidence" value="ECO:0007669"/>
    <property type="project" value="TreeGrafter"/>
</dbReference>
<proteinExistence type="predicted"/>
<evidence type="ECO:0000256" key="3">
    <source>
        <dbReference type="SAM" id="Coils"/>
    </source>
</evidence>
<comment type="caution">
    <text evidence="6">The sequence shown here is derived from an EMBL/GenBank/DDBJ whole genome shotgun (WGS) entry which is preliminary data.</text>
</comment>
<feature type="coiled-coil region" evidence="3">
    <location>
        <begin position="942"/>
        <end position="969"/>
    </location>
</feature>
<dbReference type="AlphaFoldDB" id="A0A2G8KKI6"/>
<dbReference type="Pfam" id="PF10377">
    <property type="entry name" value="ATG11"/>
    <property type="match status" value="1"/>
</dbReference>
<keyword evidence="7" id="KW-1185">Reference proteome</keyword>
<feature type="compositionally biased region" description="Polar residues" evidence="4">
    <location>
        <begin position="269"/>
        <end position="291"/>
    </location>
</feature>
<dbReference type="GO" id="GO:0034517">
    <property type="term" value="P:ribophagy"/>
    <property type="evidence" value="ECO:0007669"/>
    <property type="project" value="TreeGrafter"/>
</dbReference>
<evidence type="ECO:0000256" key="1">
    <source>
        <dbReference type="ARBA" id="ARBA00023006"/>
    </source>
</evidence>
<dbReference type="GO" id="GO:0000422">
    <property type="term" value="P:autophagy of mitochondrion"/>
    <property type="evidence" value="ECO:0007669"/>
    <property type="project" value="TreeGrafter"/>
</dbReference>
<evidence type="ECO:0000313" key="7">
    <source>
        <dbReference type="Proteomes" id="UP000230750"/>
    </source>
</evidence>
<feature type="compositionally biased region" description="Acidic residues" evidence="4">
    <location>
        <begin position="342"/>
        <end position="358"/>
    </location>
</feature>
<dbReference type="GO" id="GO:0019901">
    <property type="term" value="F:protein kinase binding"/>
    <property type="evidence" value="ECO:0007669"/>
    <property type="project" value="TreeGrafter"/>
</dbReference>
<keyword evidence="2 3" id="KW-0175">Coiled coil</keyword>
<organism evidence="6 7">
    <name type="scientific">Stichopus japonicus</name>
    <name type="common">Sea cucumber</name>
    <dbReference type="NCBI Taxonomy" id="307972"/>
    <lineage>
        <taxon>Eukaryota</taxon>
        <taxon>Metazoa</taxon>
        <taxon>Echinodermata</taxon>
        <taxon>Eleutherozoa</taxon>
        <taxon>Echinozoa</taxon>
        <taxon>Holothuroidea</taxon>
        <taxon>Aspidochirotacea</taxon>
        <taxon>Aspidochirotida</taxon>
        <taxon>Stichopodidae</taxon>
        <taxon>Apostichopus</taxon>
    </lineage>
</organism>
<feature type="compositionally biased region" description="Basic and acidic residues" evidence="4">
    <location>
        <begin position="329"/>
        <end position="341"/>
    </location>
</feature>
<reference evidence="6 7" key="1">
    <citation type="journal article" date="2017" name="PLoS Biol.">
        <title>The sea cucumber genome provides insights into morphological evolution and visceral regeneration.</title>
        <authorList>
            <person name="Zhang X."/>
            <person name="Sun L."/>
            <person name="Yuan J."/>
            <person name="Sun Y."/>
            <person name="Gao Y."/>
            <person name="Zhang L."/>
            <person name="Li S."/>
            <person name="Dai H."/>
            <person name="Hamel J.F."/>
            <person name="Liu C."/>
            <person name="Yu Y."/>
            <person name="Liu S."/>
            <person name="Lin W."/>
            <person name="Guo K."/>
            <person name="Jin S."/>
            <person name="Xu P."/>
            <person name="Storey K.B."/>
            <person name="Huan P."/>
            <person name="Zhang T."/>
            <person name="Zhou Y."/>
            <person name="Zhang J."/>
            <person name="Lin C."/>
            <person name="Li X."/>
            <person name="Xing L."/>
            <person name="Huo D."/>
            <person name="Sun M."/>
            <person name="Wang L."/>
            <person name="Mercier A."/>
            <person name="Li F."/>
            <person name="Yang H."/>
            <person name="Xiang J."/>
        </authorList>
    </citation>
    <scope>NUCLEOTIDE SEQUENCE [LARGE SCALE GENOMIC DNA]</scope>
    <source>
        <strain evidence="6">Shaxun</strain>
        <tissue evidence="6">Muscle</tissue>
    </source>
</reference>
<dbReference type="GO" id="GO:0000045">
    <property type="term" value="P:autophagosome assembly"/>
    <property type="evidence" value="ECO:0007669"/>
    <property type="project" value="InterPro"/>
</dbReference>
<gene>
    <name evidence="6" type="ORF">BSL78_14664</name>
</gene>
<dbReference type="PANTHER" id="PTHR13222:SF1">
    <property type="entry name" value="RB1-INDUCIBLE COILED-COIL PROTEIN 1"/>
    <property type="match status" value="1"/>
</dbReference>
<accession>A0A2G8KKI6</accession>
<dbReference type="GO" id="GO:1990316">
    <property type="term" value="C:Atg1/ULK1 kinase complex"/>
    <property type="evidence" value="ECO:0007669"/>
    <property type="project" value="TreeGrafter"/>
</dbReference>
<feature type="compositionally biased region" description="Acidic residues" evidence="4">
    <location>
        <begin position="301"/>
        <end position="319"/>
    </location>
</feature>
<feature type="domain" description="Autophagy-related protein 11 C-terminal" evidence="5">
    <location>
        <begin position="1064"/>
        <end position="1168"/>
    </location>
</feature>
<sequence length="1184" mass="135961">MCKMFGGSRESQHEGNQRIGGETVWFGQLVAMPRELLVNQSEMAQGLVQNQTRVTNINDSSVLPDLCASHQQQLDVMLQKHLQLQEICRMCRVAKDELCKNLHVRLRWVMYIEQQISATHGKMVIYHENLKRLRKRLEIVRQVVTAPDLYANSLVEIIRRRTYDKQYIEWAGLISRESKTVHSAEIHRRTEIAKQLQHHFLSSLFPGMESLPPVFMINEVSPYNHPLPPVCSEDIISLAERVPELTGLLRVPVQHSIYYTSGIGKQAASLSSQESETQTPLPHQGISNLPVSQEDAVAKIEEEDDKNVGGDYDDDDELDIYTAGDNQEDDHGKETSHLKEAQDDDQEPKENELEEGDTLTEPGRLLSDESDLSEVGSGPGQLRGMEFLSLKPSIEDLCLTSMNANEPFYSAISTPMDGNVPFLSTREEDLTENYGELENKIDSLRKKLDDMELTKSVLETEKTELEMKSQQSSAHVDKLQRDYETQVHRGHKLRNCLIKYRADTTTELKAIRSNLTEVKTDFENVRAESLRLMGSHYERLIVSFSDVIARESQRWEKDSEIRLDKERQELATRLEESQGRVNTLSVQLETLKSTVTEENGQIAKIEQELVTTQQERDKLKDRIVLAEDESHKHLAEVRILKENISRLENALSLKEKETETLKEDFEARLRDSETEGEEKLNRTMSALKMESAMEIQDMEEKLRGKDEEIAEMQRQLEKKLAEGLQRIENEKIEALASLKREIERDEMEKREAERKQLQAEHVRDFEELEKCRQLQLEDASAKLRAELETEKGSALEELREALVKEWSEKMVTLQSEGESEAERIRKEYQGRIDGLQTDLAESKRYEATPTDLSNEVMEESIETKGRFTDLETIEKLRLQHAAEMTELREMLEQQARHQVETTRREYELKMERIRQSMKPTDMSKLSSAEKQVAFNEAISRITAEKDSEIDRLKEREAALLEEQSSLSDKLENLLTGNVDVSSEAQELIKRSREVERASKYELKEMAETVKGLKQSLDEIRSGSPAELMVSSEDGSVHPADATSQLHALLHSKEQECISLKKQLQMHLRNTHMGSKSEKISLRDIGVGDLVWIKFEEAHQNYVVFTLEATLYFVHSESVHALGLKTEDAKKTRDFALGRIADKEYCQAKKAQNRFKVPMGTKFYRVRVTAYDIKSSSHPGYQKSL</sequence>